<organism evidence="2 3">
    <name type="scientific">Skeletonema marinoi</name>
    <dbReference type="NCBI Taxonomy" id="267567"/>
    <lineage>
        <taxon>Eukaryota</taxon>
        <taxon>Sar</taxon>
        <taxon>Stramenopiles</taxon>
        <taxon>Ochrophyta</taxon>
        <taxon>Bacillariophyta</taxon>
        <taxon>Coscinodiscophyceae</taxon>
        <taxon>Thalassiosirophycidae</taxon>
        <taxon>Thalassiosirales</taxon>
        <taxon>Skeletonemataceae</taxon>
        <taxon>Skeletonema</taxon>
        <taxon>Skeletonema marinoi-dohrnii complex</taxon>
    </lineage>
</organism>
<comment type="caution">
    <text evidence="2">The sequence shown here is derived from an EMBL/GenBank/DDBJ whole genome shotgun (WGS) entry which is preliminary data.</text>
</comment>
<dbReference type="InterPro" id="IPR001810">
    <property type="entry name" value="F-box_dom"/>
</dbReference>
<dbReference type="Pfam" id="PF00646">
    <property type="entry name" value="F-box"/>
    <property type="match status" value="1"/>
</dbReference>
<protein>
    <recommendedName>
        <fullName evidence="1">F-box domain-containing protein</fullName>
    </recommendedName>
</protein>
<reference evidence="2" key="1">
    <citation type="submission" date="2023-06" db="EMBL/GenBank/DDBJ databases">
        <title>Survivors Of The Sea: Transcriptome response of Skeletonema marinoi to long-term dormancy.</title>
        <authorList>
            <person name="Pinder M.I.M."/>
            <person name="Kourtchenko O."/>
            <person name="Robertson E.K."/>
            <person name="Larsson T."/>
            <person name="Maumus F."/>
            <person name="Osuna-Cruz C.M."/>
            <person name="Vancaester E."/>
            <person name="Stenow R."/>
            <person name="Vandepoele K."/>
            <person name="Ploug H."/>
            <person name="Bruchert V."/>
            <person name="Godhe A."/>
            <person name="Topel M."/>
        </authorList>
    </citation>
    <scope>NUCLEOTIDE SEQUENCE</scope>
    <source>
        <strain evidence="2">R05AC</strain>
    </source>
</reference>
<dbReference type="SUPFAM" id="SSF81383">
    <property type="entry name" value="F-box domain"/>
    <property type="match status" value="1"/>
</dbReference>
<keyword evidence="3" id="KW-1185">Reference proteome</keyword>
<dbReference type="EMBL" id="JATAAI010000034">
    <property type="protein sequence ID" value="KAK1735348.1"/>
    <property type="molecule type" value="Genomic_DNA"/>
</dbReference>
<dbReference type="InterPro" id="IPR036047">
    <property type="entry name" value="F-box-like_dom_sf"/>
</dbReference>
<accession>A0AAD8XXQ5</accession>
<proteinExistence type="predicted"/>
<evidence type="ECO:0000259" key="1">
    <source>
        <dbReference type="PROSITE" id="PS50181"/>
    </source>
</evidence>
<dbReference type="CDD" id="cd09917">
    <property type="entry name" value="F-box_SF"/>
    <property type="match status" value="1"/>
</dbReference>
<evidence type="ECO:0000313" key="2">
    <source>
        <dbReference type="EMBL" id="KAK1735348.1"/>
    </source>
</evidence>
<sequence length="591" mass="67313">MPLNEILERRRRQNIAEYQRTLCCHICGSAARNAKGFSHFMDAENNNNEDEGPPKIAEMRMCACFQRPNDQNHDSVPLRVCEMCIQDDALTGRIRCCGLCGIVACDENCVDLVECTDDEEWNNEGCLECRGFESFNEIEIFRRRRHAECARVNRICTKCLNLFTLVSLSGFSNYQFKCRYFKCNRLLVQSDIVELKRFLKPFPVSMLPEEMLVDIIDFLGAKDLVSTALTCTTLFKKIEKKSKDLVESVQYLLPNGPILTEDCESGVTSTNSTMVYASGRNSHPLRPPEDGKTWLKVLEKVEKMTKDTYFGFQVKAGDEGCAMRYLRSKDRIAFGQTYTTTAAGITPHLPSNDISITGGQVIVKRFRLPEFMLHHREERHAAREGRVSRAIIFSADKMLDAGIHRVIFRYYCHCERQSIGKVGILSKSESSAEWVGSVDVEMSSSMGVINEEVLIGLEYNSNDNKLRVFTVDTEEKTTRESAEFDIPEEADNMSFAASLSIGSALFGGNQVSIRSCDPGEWDLFMSHNHDNNLAHRCRGRSRHGRADWRMRRRMRARLEVDELQEMSDDDSILGGLEEQERMDMALDRVID</sequence>
<name>A0AAD8XXQ5_9STRA</name>
<feature type="domain" description="F-box" evidence="1">
    <location>
        <begin position="201"/>
        <end position="249"/>
    </location>
</feature>
<gene>
    <name evidence="2" type="ORF">QTG54_013962</name>
</gene>
<dbReference type="Proteomes" id="UP001224775">
    <property type="component" value="Unassembled WGS sequence"/>
</dbReference>
<dbReference type="PROSITE" id="PS50181">
    <property type="entry name" value="FBOX"/>
    <property type="match status" value="1"/>
</dbReference>
<dbReference type="AlphaFoldDB" id="A0AAD8XXQ5"/>
<evidence type="ECO:0000313" key="3">
    <source>
        <dbReference type="Proteomes" id="UP001224775"/>
    </source>
</evidence>